<dbReference type="FunFam" id="3.30.565.10:FF:000006">
    <property type="entry name" value="Sensor histidine kinase WalK"/>
    <property type="match status" value="1"/>
</dbReference>
<dbReference type="GO" id="GO:0000155">
    <property type="term" value="F:phosphorelay sensor kinase activity"/>
    <property type="evidence" value="ECO:0007669"/>
    <property type="project" value="InterPro"/>
</dbReference>
<dbReference type="CDD" id="cd00130">
    <property type="entry name" value="PAS"/>
    <property type="match status" value="1"/>
</dbReference>
<evidence type="ECO:0000259" key="12">
    <source>
        <dbReference type="PROSITE" id="PS50885"/>
    </source>
</evidence>
<proteinExistence type="predicted"/>
<protein>
    <recommendedName>
        <fullName evidence="3">histidine kinase</fullName>
        <ecNumber evidence="3">2.7.13.3</ecNumber>
    </recommendedName>
</protein>
<dbReference type="Gene3D" id="6.10.340.10">
    <property type="match status" value="1"/>
</dbReference>
<feature type="transmembrane region" description="Helical" evidence="9">
    <location>
        <begin position="164"/>
        <end position="185"/>
    </location>
</feature>
<dbReference type="SMART" id="SM00091">
    <property type="entry name" value="PAS"/>
    <property type="match status" value="1"/>
</dbReference>
<keyword evidence="7" id="KW-0902">Two-component regulatory system</keyword>
<dbReference type="PROSITE" id="PS50885">
    <property type="entry name" value="HAMP"/>
    <property type="match status" value="1"/>
</dbReference>
<dbReference type="Proteomes" id="UP000001505">
    <property type="component" value="Chromosome"/>
</dbReference>
<dbReference type="InterPro" id="IPR036890">
    <property type="entry name" value="HATPase_C_sf"/>
</dbReference>
<keyword evidence="8 9" id="KW-0472">Membrane</keyword>
<evidence type="ECO:0000256" key="6">
    <source>
        <dbReference type="ARBA" id="ARBA00022777"/>
    </source>
</evidence>
<dbReference type="Gene3D" id="3.30.450.20">
    <property type="entry name" value="PAS domain"/>
    <property type="match status" value="1"/>
</dbReference>
<dbReference type="InterPro" id="IPR003661">
    <property type="entry name" value="HisK_dim/P_dom"/>
</dbReference>
<comment type="subcellular location">
    <subcellularLocation>
        <location evidence="2">Membrane</location>
    </subcellularLocation>
</comment>
<comment type="catalytic activity">
    <reaction evidence="1">
        <text>ATP + protein L-histidine = ADP + protein N-phospho-L-histidine.</text>
        <dbReference type="EC" id="2.7.13.3"/>
    </reaction>
</comment>
<dbReference type="PROSITE" id="PS50109">
    <property type="entry name" value="HIS_KIN"/>
    <property type="match status" value="1"/>
</dbReference>
<feature type="domain" description="Histidine kinase" evidence="10">
    <location>
        <begin position="368"/>
        <end position="584"/>
    </location>
</feature>
<dbReference type="SMART" id="SM00388">
    <property type="entry name" value="HisKA"/>
    <property type="match status" value="1"/>
</dbReference>
<dbReference type="STRING" id="716544.wcw_1870"/>
<evidence type="ECO:0000313" key="13">
    <source>
        <dbReference type="EMBL" id="ADI39208.1"/>
    </source>
</evidence>
<dbReference type="AlphaFoldDB" id="D6YT13"/>
<dbReference type="GO" id="GO:0004721">
    <property type="term" value="F:phosphoprotein phosphatase activity"/>
    <property type="evidence" value="ECO:0007669"/>
    <property type="project" value="TreeGrafter"/>
</dbReference>
<evidence type="ECO:0000256" key="1">
    <source>
        <dbReference type="ARBA" id="ARBA00000085"/>
    </source>
</evidence>
<dbReference type="PROSITE" id="PS50112">
    <property type="entry name" value="PAS"/>
    <property type="match status" value="1"/>
</dbReference>
<evidence type="ECO:0000256" key="4">
    <source>
        <dbReference type="ARBA" id="ARBA00022553"/>
    </source>
</evidence>
<dbReference type="InterPro" id="IPR013767">
    <property type="entry name" value="PAS_fold"/>
</dbReference>
<dbReference type="EC" id="2.7.13.3" evidence="3"/>
<dbReference type="PANTHER" id="PTHR45453">
    <property type="entry name" value="PHOSPHATE REGULON SENSOR PROTEIN PHOR"/>
    <property type="match status" value="1"/>
</dbReference>
<keyword evidence="14" id="KW-1185">Reference proteome</keyword>
<dbReference type="InterPro" id="IPR050351">
    <property type="entry name" value="BphY/WalK/GraS-like"/>
</dbReference>
<reference evidence="13 14" key="1">
    <citation type="journal article" date="2010" name="PLoS ONE">
        <title>The Waddlia genome: a window into chlamydial biology.</title>
        <authorList>
            <person name="Bertelli C."/>
            <person name="Collyn F."/>
            <person name="Croxatto A."/>
            <person name="Ruckert C."/>
            <person name="Polkinghorne A."/>
            <person name="Kebbi-Beghdadi C."/>
            <person name="Goesmann A."/>
            <person name="Vaughan L."/>
            <person name="Greub G."/>
        </authorList>
    </citation>
    <scope>NUCLEOTIDE SEQUENCE [LARGE SCALE GENOMIC DNA]</scope>
    <source>
        <strain evidence="14">ATCC VR-1470 / WSU 86-1044</strain>
    </source>
</reference>
<dbReference type="EMBL" id="CP001928">
    <property type="protein sequence ID" value="ADI39208.1"/>
    <property type="molecule type" value="Genomic_DNA"/>
</dbReference>
<evidence type="ECO:0000313" key="14">
    <source>
        <dbReference type="Proteomes" id="UP000001505"/>
    </source>
</evidence>
<dbReference type="Pfam" id="PF02518">
    <property type="entry name" value="HATPase_c"/>
    <property type="match status" value="1"/>
</dbReference>
<accession>D6YT13</accession>
<dbReference type="Pfam" id="PF00512">
    <property type="entry name" value="HisKA"/>
    <property type="match status" value="1"/>
</dbReference>
<dbReference type="GO" id="GO:0005886">
    <property type="term" value="C:plasma membrane"/>
    <property type="evidence" value="ECO:0007669"/>
    <property type="project" value="TreeGrafter"/>
</dbReference>
<gene>
    <name evidence="13" type="ordered locus">wcw_1870</name>
</gene>
<dbReference type="InterPro" id="IPR004358">
    <property type="entry name" value="Sig_transdc_His_kin-like_C"/>
</dbReference>
<name>D6YT13_WADCW</name>
<dbReference type="Gene3D" id="1.10.287.130">
    <property type="match status" value="1"/>
</dbReference>
<evidence type="ECO:0000256" key="9">
    <source>
        <dbReference type="SAM" id="Phobius"/>
    </source>
</evidence>
<dbReference type="Pfam" id="PF00989">
    <property type="entry name" value="PAS"/>
    <property type="match status" value="1"/>
</dbReference>
<dbReference type="HOGENOM" id="CLU_000445_89_2_0"/>
<dbReference type="KEGG" id="wch:wcw_1870"/>
<dbReference type="CDD" id="cd00082">
    <property type="entry name" value="HisKA"/>
    <property type="match status" value="1"/>
</dbReference>
<dbReference type="CDD" id="cd00075">
    <property type="entry name" value="HATPase"/>
    <property type="match status" value="1"/>
</dbReference>
<dbReference type="SUPFAM" id="SSF55874">
    <property type="entry name" value="ATPase domain of HSP90 chaperone/DNA topoisomerase II/histidine kinase"/>
    <property type="match status" value="1"/>
</dbReference>
<dbReference type="SMART" id="SM00387">
    <property type="entry name" value="HATPase_c"/>
    <property type="match status" value="1"/>
</dbReference>
<dbReference type="InterPro" id="IPR035965">
    <property type="entry name" value="PAS-like_dom_sf"/>
</dbReference>
<evidence type="ECO:0000259" key="11">
    <source>
        <dbReference type="PROSITE" id="PS50112"/>
    </source>
</evidence>
<dbReference type="PRINTS" id="PR00344">
    <property type="entry name" value="BCTRLSENSOR"/>
</dbReference>
<keyword evidence="9" id="KW-0812">Transmembrane</keyword>
<dbReference type="InterPro" id="IPR003594">
    <property type="entry name" value="HATPase_dom"/>
</dbReference>
<dbReference type="InterPro" id="IPR003660">
    <property type="entry name" value="HAMP_dom"/>
</dbReference>
<keyword evidence="9" id="KW-1133">Transmembrane helix</keyword>
<evidence type="ECO:0000259" key="10">
    <source>
        <dbReference type="PROSITE" id="PS50109"/>
    </source>
</evidence>
<dbReference type="InterPro" id="IPR036097">
    <property type="entry name" value="HisK_dim/P_sf"/>
</dbReference>
<dbReference type="eggNOG" id="COG5002">
    <property type="taxonomic scope" value="Bacteria"/>
</dbReference>
<feature type="domain" description="PAS" evidence="11">
    <location>
        <begin position="248"/>
        <end position="293"/>
    </location>
</feature>
<dbReference type="SUPFAM" id="SSF47384">
    <property type="entry name" value="Homodimeric domain of signal transducing histidine kinase"/>
    <property type="match status" value="1"/>
</dbReference>
<feature type="transmembrane region" description="Helical" evidence="9">
    <location>
        <begin position="6"/>
        <end position="27"/>
    </location>
</feature>
<dbReference type="PANTHER" id="PTHR45453:SF1">
    <property type="entry name" value="PHOSPHATE REGULON SENSOR PROTEIN PHOR"/>
    <property type="match status" value="1"/>
</dbReference>
<dbReference type="OrthoDB" id="9796330at2"/>
<evidence type="ECO:0000256" key="5">
    <source>
        <dbReference type="ARBA" id="ARBA00022679"/>
    </source>
</evidence>
<keyword evidence="5" id="KW-0808">Transferase</keyword>
<dbReference type="InterPro" id="IPR005467">
    <property type="entry name" value="His_kinase_dom"/>
</dbReference>
<dbReference type="GO" id="GO:0006355">
    <property type="term" value="P:regulation of DNA-templated transcription"/>
    <property type="evidence" value="ECO:0007669"/>
    <property type="project" value="InterPro"/>
</dbReference>
<keyword evidence="6 13" id="KW-0418">Kinase</keyword>
<sequence length="586" mass="66586">MFSFRQKIFITYVFVFLVLIAMMFPFAQRAVKDIVKKSMEDRALELISKIKSAPNDEALIRNLKEQKALIFFRVSVITNERKVLYDSHTKGILGPRFSREYIVSHPEVLQAFREGSGYAQEYSQILNQEFAYFAKSFPFHEKTYVLRTAFPLQYVEEITKDFEFGFLGSAIAILLLFSVMTWFIINYLTRPIQQIITAVKPYQEGASPTIPQIFLKPKNRSDEFGKLASTLNSLSIKIRSHIDSLTKERNEKEAVLESLVEGVIAVDNQNRIIFANTMACKLLGTELPSILNKPVEAIQQPKCSELVRLCQQEEKVLTDTLEIKLHSKRRHFDLVAAPKKDATGAILVLQDKTEHYKLIEMRKDFVANASHELKTPITIIQGFAEALHDNPGLPIETSSEITSKIVRNCIKMTMLIKDLLTLTDIEHIPESRLLETDLLELIQTVESTVQDAYPDAVITVHSNPDEQYFLLADPYLLELAFNNLIENAAKYSPPPAKVNVTLKQIKNGVRIDISDQGYGIPKKELENIFQRFYRVDTTRARKVGGSGLGLSIVETIIAKHFGEISVTSEEGKGSTFTIFLPSQRER</sequence>
<dbReference type="SUPFAM" id="SSF55785">
    <property type="entry name" value="PYP-like sensor domain (PAS domain)"/>
    <property type="match status" value="1"/>
</dbReference>
<dbReference type="Gene3D" id="3.30.565.10">
    <property type="entry name" value="Histidine kinase-like ATPase, C-terminal domain"/>
    <property type="match status" value="1"/>
</dbReference>
<organism evidence="13 14">
    <name type="scientific">Waddlia chondrophila (strain ATCC VR-1470 / WSU 86-1044)</name>
    <dbReference type="NCBI Taxonomy" id="716544"/>
    <lineage>
        <taxon>Bacteria</taxon>
        <taxon>Pseudomonadati</taxon>
        <taxon>Chlamydiota</taxon>
        <taxon>Chlamydiia</taxon>
        <taxon>Parachlamydiales</taxon>
        <taxon>Waddliaceae</taxon>
        <taxon>Waddlia</taxon>
    </lineage>
</organism>
<evidence type="ECO:0000256" key="3">
    <source>
        <dbReference type="ARBA" id="ARBA00012438"/>
    </source>
</evidence>
<evidence type="ECO:0000256" key="2">
    <source>
        <dbReference type="ARBA" id="ARBA00004370"/>
    </source>
</evidence>
<keyword evidence="4" id="KW-0597">Phosphoprotein</keyword>
<dbReference type="InterPro" id="IPR000014">
    <property type="entry name" value="PAS"/>
</dbReference>
<evidence type="ECO:0000256" key="8">
    <source>
        <dbReference type="ARBA" id="ARBA00023136"/>
    </source>
</evidence>
<dbReference type="GO" id="GO:0016036">
    <property type="term" value="P:cellular response to phosphate starvation"/>
    <property type="evidence" value="ECO:0007669"/>
    <property type="project" value="TreeGrafter"/>
</dbReference>
<feature type="domain" description="HAMP" evidence="12">
    <location>
        <begin position="186"/>
        <end position="243"/>
    </location>
</feature>
<dbReference type="FunFam" id="1.10.287.130:FF:000001">
    <property type="entry name" value="Two-component sensor histidine kinase"/>
    <property type="match status" value="1"/>
</dbReference>
<evidence type="ECO:0000256" key="7">
    <source>
        <dbReference type="ARBA" id="ARBA00023012"/>
    </source>
</evidence>